<comment type="caution">
    <text evidence="1">The sequence shown here is derived from an EMBL/GenBank/DDBJ whole genome shotgun (WGS) entry which is preliminary data.</text>
</comment>
<dbReference type="EMBL" id="JBHSKP010000001">
    <property type="protein sequence ID" value="MFC5150361.1"/>
    <property type="molecule type" value="Genomic_DNA"/>
</dbReference>
<keyword evidence="2" id="KW-1185">Reference proteome</keyword>
<evidence type="ECO:0000313" key="2">
    <source>
        <dbReference type="Proteomes" id="UP001596160"/>
    </source>
</evidence>
<dbReference type="SUPFAM" id="SSF52058">
    <property type="entry name" value="L domain-like"/>
    <property type="match status" value="1"/>
</dbReference>
<dbReference type="Gene3D" id="3.80.10.10">
    <property type="entry name" value="Ribonuclease Inhibitor"/>
    <property type="match status" value="1"/>
</dbReference>
<dbReference type="Proteomes" id="UP001596160">
    <property type="component" value="Unassembled WGS sequence"/>
</dbReference>
<reference evidence="2" key="1">
    <citation type="journal article" date="2019" name="Int. J. Syst. Evol. Microbiol.">
        <title>The Global Catalogue of Microorganisms (GCM) 10K type strain sequencing project: providing services to taxonomists for standard genome sequencing and annotation.</title>
        <authorList>
            <consortium name="The Broad Institute Genomics Platform"/>
            <consortium name="The Broad Institute Genome Sequencing Center for Infectious Disease"/>
            <person name="Wu L."/>
            <person name="Ma J."/>
        </authorList>
    </citation>
    <scope>NUCLEOTIDE SEQUENCE [LARGE SCALE GENOMIC DNA]</scope>
    <source>
        <strain evidence="2">PCU 266</strain>
    </source>
</reference>
<evidence type="ECO:0000313" key="1">
    <source>
        <dbReference type="EMBL" id="MFC5150361.1"/>
    </source>
</evidence>
<gene>
    <name evidence="1" type="ORF">ACFPRH_01275</name>
</gene>
<sequence>MRIDPAVDQAIRRAVGHGLPVTEEERESVDSLNLRNAKEITDLGLFTSLQRLIITGSDPVSVGHFSMIEGLRTLTLEDSGFSDLSGIESLSLLSLAIPRNWVTDISPVLNMSTLLQIDVTGNPLSEHSWRHVIPAMRDSGCRVKASGELEWRLTVHLHSAGVRISCYKNSEDYRLCRPGLGLTDLPQYAHPIVSLEDVRELLAGDPSAAHRYFEGRPRLV</sequence>
<dbReference type="InterPro" id="IPR032675">
    <property type="entry name" value="LRR_dom_sf"/>
</dbReference>
<accession>A0ABW0ABM6</accession>
<dbReference type="RefSeq" id="WP_344472348.1">
    <property type="nucleotide sequence ID" value="NZ_BAAASB010000002.1"/>
</dbReference>
<evidence type="ECO:0008006" key="3">
    <source>
        <dbReference type="Google" id="ProtNLM"/>
    </source>
</evidence>
<name>A0ABW0ABM6_9ACTN</name>
<protein>
    <recommendedName>
        <fullName evidence="3">Leucine-rich repeat domain-containing protein</fullName>
    </recommendedName>
</protein>
<proteinExistence type="predicted"/>
<organism evidence="1 2">
    <name type="scientific">Streptomyces amakusaensis</name>
    <dbReference type="NCBI Taxonomy" id="67271"/>
    <lineage>
        <taxon>Bacteria</taxon>
        <taxon>Bacillati</taxon>
        <taxon>Actinomycetota</taxon>
        <taxon>Actinomycetes</taxon>
        <taxon>Kitasatosporales</taxon>
        <taxon>Streptomycetaceae</taxon>
        <taxon>Streptomyces</taxon>
    </lineage>
</organism>